<sequence length="167" mass="19227">MIVFKSDLQNHLSNLNAKKESKNTTNYILSYLTQNTITPIGFYGMLENNQIENILSIKKALINLFIDIKLEILDAIGYLTEDHLQDLNKLKILFQINEQELLSYKTYEIQDIITQQISTLENKCKNNGLDIMKNLNSLKRLLGIPTPELNMTLDTNLYTNSMTEVVI</sequence>
<organism evidence="1 2">
    <name type="scientific">Myroides odoratimimus</name>
    <dbReference type="NCBI Taxonomy" id="76832"/>
    <lineage>
        <taxon>Bacteria</taxon>
        <taxon>Pseudomonadati</taxon>
        <taxon>Bacteroidota</taxon>
        <taxon>Flavobacteriia</taxon>
        <taxon>Flavobacteriales</taxon>
        <taxon>Flavobacteriaceae</taxon>
        <taxon>Myroides</taxon>
    </lineage>
</organism>
<dbReference type="RefSeq" id="WP_006261073.1">
    <property type="nucleotide sequence ID" value="NZ_CP013690.1"/>
</dbReference>
<accession>A0AAI8G5U2</accession>
<dbReference type="AlphaFoldDB" id="A0AAI8G5U2"/>
<gene>
    <name evidence="1" type="ORF">AS202_13555</name>
</gene>
<dbReference type="KEGG" id="mod:AS202_13555"/>
<dbReference type="EMBL" id="CP013690">
    <property type="protein sequence ID" value="ALU27118.1"/>
    <property type="molecule type" value="Genomic_DNA"/>
</dbReference>
<evidence type="ECO:0000313" key="1">
    <source>
        <dbReference type="EMBL" id="ALU27118.1"/>
    </source>
</evidence>
<reference evidence="1 2" key="1">
    <citation type="journal article" date="2016" name="J. Zhejiang Univ. Sci. B">
        <title>Antibiotic resistance mechanisms of Myroides sp.</title>
        <authorList>
            <person name="Hu S."/>
            <person name="Yuan S."/>
            <person name="Qu H."/>
            <person name="Jiang T."/>
            <person name="Zhou Y."/>
            <person name="Wang M."/>
            <person name="Ming D."/>
        </authorList>
    </citation>
    <scope>NUCLEOTIDE SEQUENCE [LARGE SCALE GENOMIC DNA]</scope>
    <source>
        <strain evidence="1 2">PR63039</strain>
    </source>
</reference>
<dbReference type="GeneID" id="66975747"/>
<dbReference type="Proteomes" id="UP000069030">
    <property type="component" value="Chromosome"/>
</dbReference>
<proteinExistence type="predicted"/>
<name>A0AAI8G5U2_9FLAO</name>
<protein>
    <submittedName>
        <fullName evidence="1">Uncharacterized protein</fullName>
    </submittedName>
</protein>
<evidence type="ECO:0000313" key="2">
    <source>
        <dbReference type="Proteomes" id="UP000069030"/>
    </source>
</evidence>